<dbReference type="EMBL" id="MU069456">
    <property type="protein sequence ID" value="KAF5842727.1"/>
    <property type="molecule type" value="Genomic_DNA"/>
</dbReference>
<evidence type="ECO:0000313" key="3">
    <source>
        <dbReference type="Proteomes" id="UP000815325"/>
    </source>
</evidence>
<keyword evidence="3" id="KW-1185">Reference proteome</keyword>
<dbReference type="InterPro" id="IPR031985">
    <property type="entry name" value="DUF4787"/>
</dbReference>
<dbReference type="Proteomes" id="UP000815325">
    <property type="component" value="Unassembled WGS sequence"/>
</dbReference>
<dbReference type="Pfam" id="PF16029">
    <property type="entry name" value="DUF4787"/>
    <property type="match status" value="1"/>
</dbReference>
<feature type="signal peptide" evidence="1">
    <location>
        <begin position="1"/>
        <end position="25"/>
    </location>
</feature>
<evidence type="ECO:0008006" key="4">
    <source>
        <dbReference type="Google" id="ProtNLM"/>
    </source>
</evidence>
<organism evidence="2 3">
    <name type="scientific">Dunaliella salina</name>
    <name type="common">Green alga</name>
    <name type="synonym">Protococcus salinus</name>
    <dbReference type="NCBI Taxonomy" id="3046"/>
    <lineage>
        <taxon>Eukaryota</taxon>
        <taxon>Viridiplantae</taxon>
        <taxon>Chlorophyta</taxon>
        <taxon>core chlorophytes</taxon>
        <taxon>Chlorophyceae</taxon>
        <taxon>CS clade</taxon>
        <taxon>Chlamydomonadales</taxon>
        <taxon>Dunaliellaceae</taxon>
        <taxon>Dunaliella</taxon>
    </lineage>
</organism>
<sequence length="127" mass="14622">MLKRSGLLLVLFLFVQTLNIWITEAGSSKATKSGSTFDKDVQRRRNECASNQSIMEPCIQEEVDEENCILKCVSQKCYNELFPEPIEDGEVISSQNIRLKRCLREEVKVQRAAEAQREKERKRGDVL</sequence>
<name>A0ABQ7H7A1_DUNSA</name>
<evidence type="ECO:0000313" key="2">
    <source>
        <dbReference type="EMBL" id="KAF5842727.1"/>
    </source>
</evidence>
<comment type="caution">
    <text evidence="2">The sequence shown here is derived from an EMBL/GenBank/DDBJ whole genome shotgun (WGS) entry which is preliminary data.</text>
</comment>
<gene>
    <name evidence="2" type="ORF">DUNSADRAFT_5494</name>
</gene>
<feature type="chain" id="PRO_5045676913" description="Encoded protein" evidence="1">
    <location>
        <begin position="26"/>
        <end position="127"/>
    </location>
</feature>
<reference evidence="2" key="1">
    <citation type="submission" date="2017-08" db="EMBL/GenBank/DDBJ databases">
        <authorList>
            <person name="Polle J.E."/>
            <person name="Barry K."/>
            <person name="Cushman J."/>
            <person name="Schmutz J."/>
            <person name="Tran D."/>
            <person name="Hathwaick L.T."/>
            <person name="Yim W.C."/>
            <person name="Jenkins J."/>
            <person name="Mckie-Krisberg Z.M."/>
            <person name="Prochnik S."/>
            <person name="Lindquist E."/>
            <person name="Dockter R.B."/>
            <person name="Adam C."/>
            <person name="Molina H."/>
            <person name="Bunkerborg J."/>
            <person name="Jin E."/>
            <person name="Buchheim M."/>
            <person name="Magnuson J."/>
        </authorList>
    </citation>
    <scope>NUCLEOTIDE SEQUENCE</scope>
    <source>
        <strain evidence="2">CCAP 19/18</strain>
    </source>
</reference>
<keyword evidence="1" id="KW-0732">Signal</keyword>
<protein>
    <recommendedName>
        <fullName evidence="4">Encoded protein</fullName>
    </recommendedName>
</protein>
<evidence type="ECO:0000256" key="1">
    <source>
        <dbReference type="SAM" id="SignalP"/>
    </source>
</evidence>
<accession>A0ABQ7H7A1</accession>
<proteinExistence type="predicted"/>